<organism evidence="2 3">
    <name type="scientific">Pseudomonas mucidolens</name>
    <dbReference type="NCBI Taxonomy" id="46679"/>
    <lineage>
        <taxon>Bacteria</taxon>
        <taxon>Pseudomonadati</taxon>
        <taxon>Pseudomonadota</taxon>
        <taxon>Gammaproteobacteria</taxon>
        <taxon>Pseudomonadales</taxon>
        <taxon>Pseudomonadaceae</taxon>
        <taxon>Pseudomonas</taxon>
    </lineage>
</organism>
<protein>
    <recommendedName>
        <fullName evidence="1">Putative DNA-binding domain-containing protein</fullName>
    </recommendedName>
</protein>
<keyword evidence="3" id="KW-1185">Reference proteome</keyword>
<feature type="domain" description="Putative DNA-binding" evidence="1">
    <location>
        <begin position="2"/>
        <end position="89"/>
    </location>
</feature>
<gene>
    <name evidence="2" type="ORF">SAMN05216202_3360</name>
</gene>
<reference evidence="3" key="1">
    <citation type="submission" date="2016-10" db="EMBL/GenBank/DDBJ databases">
        <authorList>
            <person name="Varghese N."/>
            <person name="Submissions S."/>
        </authorList>
    </citation>
    <scope>NUCLEOTIDE SEQUENCE [LARGE SCALE GENOMIC DNA]</scope>
    <source>
        <strain evidence="3">LMG 2223</strain>
    </source>
</reference>
<evidence type="ECO:0000259" key="1">
    <source>
        <dbReference type="Pfam" id="PF09836"/>
    </source>
</evidence>
<dbReference type="Gene3D" id="1.10.150.690">
    <property type="entry name" value="DUF2063"/>
    <property type="match status" value="1"/>
</dbReference>
<evidence type="ECO:0000313" key="3">
    <source>
        <dbReference type="Proteomes" id="UP000198600"/>
    </source>
</evidence>
<evidence type="ECO:0000313" key="2">
    <source>
        <dbReference type="EMBL" id="SDV02646.1"/>
    </source>
</evidence>
<name>A0A1H2NCR4_9PSED</name>
<dbReference type="AlphaFoldDB" id="A0A1H2NCR4"/>
<sequence>MFARALLAPEQDCPEGLFSRNGADPASRFAVYRNNLRSSLINALASGFPVTLQLVGDAFFRGMAGLYVQAFPPVSRLISEYGADFADFIQGFPPAASVPYLADVARLERSRVRAFHAADAPVMDPQSIIAALQQPTGFGDLRLQLHPSLATLSSPYAIIALWAAHQAGTSLSGVDPLHPQSALVVRDGLEVKVFAIDSGMQVFINSLANGRPLDMAMTHALAACTDFAPQQCLRLLISQGAVTHLHIEQKVTP</sequence>
<dbReference type="EMBL" id="LT629802">
    <property type="protein sequence ID" value="SDV02646.1"/>
    <property type="molecule type" value="Genomic_DNA"/>
</dbReference>
<proteinExistence type="predicted"/>
<dbReference type="STRING" id="46679.SAMN05216202_3360"/>
<dbReference type="Pfam" id="PF09836">
    <property type="entry name" value="DUF2063"/>
    <property type="match status" value="1"/>
</dbReference>
<dbReference type="InterPro" id="IPR018640">
    <property type="entry name" value="DUF2063"/>
</dbReference>
<dbReference type="Proteomes" id="UP000198600">
    <property type="component" value="Chromosome I"/>
</dbReference>
<accession>A0A1H2NCR4</accession>
<dbReference type="InterPro" id="IPR044922">
    <property type="entry name" value="DUF2063_N_sf"/>
</dbReference>